<dbReference type="Pfam" id="PF13620">
    <property type="entry name" value="CarboxypepD_reg"/>
    <property type="match status" value="1"/>
</dbReference>
<evidence type="ECO:0000313" key="2">
    <source>
        <dbReference type="EMBL" id="QNI32530.1"/>
    </source>
</evidence>
<reference evidence="2 3" key="1">
    <citation type="submission" date="2020-08" db="EMBL/GenBank/DDBJ databases">
        <title>Edaphobacter telluris sp. nov. and Acidobacterium dinghuensis sp. nov., two acidobacteria isolated from forest soil.</title>
        <authorList>
            <person name="Fu J."/>
            <person name="Qiu L."/>
        </authorList>
    </citation>
    <scope>NUCLEOTIDE SEQUENCE [LARGE SCALE GENOMIC DNA]</scope>
    <source>
        <strain evidence="2">4Y35</strain>
    </source>
</reference>
<dbReference type="SUPFAM" id="SSF49503">
    <property type="entry name" value="Cupredoxins"/>
    <property type="match status" value="1"/>
</dbReference>
<keyword evidence="2" id="KW-0378">Hydrolase</keyword>
<feature type="signal peptide" evidence="1">
    <location>
        <begin position="1"/>
        <end position="19"/>
    </location>
</feature>
<dbReference type="EMBL" id="CP060394">
    <property type="protein sequence ID" value="QNI32530.1"/>
    <property type="molecule type" value="Genomic_DNA"/>
</dbReference>
<feature type="chain" id="PRO_5028870386" evidence="1">
    <location>
        <begin position="20"/>
        <end position="252"/>
    </location>
</feature>
<gene>
    <name evidence="2" type="ORF">H7849_00400</name>
</gene>
<dbReference type="Gene3D" id="2.60.40.1120">
    <property type="entry name" value="Carboxypeptidase-like, regulatory domain"/>
    <property type="match status" value="1"/>
</dbReference>
<dbReference type="SUPFAM" id="SSF49464">
    <property type="entry name" value="Carboxypeptidase regulatory domain-like"/>
    <property type="match status" value="1"/>
</dbReference>
<keyword evidence="2" id="KW-0645">Protease</keyword>
<dbReference type="RefSeq" id="WP_186743484.1">
    <property type="nucleotide sequence ID" value="NZ_CP060394.1"/>
</dbReference>
<keyword evidence="1" id="KW-0732">Signal</keyword>
<dbReference type="InterPro" id="IPR008969">
    <property type="entry name" value="CarboxyPept-like_regulatory"/>
</dbReference>
<dbReference type="PROSITE" id="PS51257">
    <property type="entry name" value="PROKAR_LIPOPROTEIN"/>
    <property type="match status" value="1"/>
</dbReference>
<evidence type="ECO:0000256" key="1">
    <source>
        <dbReference type="SAM" id="SignalP"/>
    </source>
</evidence>
<name>A0A7G8BJ10_9BACT</name>
<dbReference type="InterPro" id="IPR008972">
    <property type="entry name" value="Cupredoxin"/>
</dbReference>
<accession>A0A7G8BJ10</accession>
<dbReference type="Proteomes" id="UP000515312">
    <property type="component" value="Chromosome"/>
</dbReference>
<protein>
    <submittedName>
        <fullName evidence="2">Carboxypeptidase regulatory-like domain-containing protein</fullName>
    </submittedName>
</protein>
<sequence>MKYAKGAAAGVCLLLLATAGCKKPADQSEKTGTYTQIDWNTAGTISGTIHLSGKMPAPVQIDMAQDPACNLGPTNFTEQYVGKNGNLQNVFVYVKDGLGTRIYPAPSTPVVIDQKGCRYTPHVVGAMVGQSISFTNSDPTMHNIHMLPTVGGNQTVDISQPPNGGAESRVFSQPELMIPVRCNNHPWMQAFINVVANPFFSVSDADGHFEIKGLPPGTYTVVADHEVLGEQPTTVTVTSKQTASLDFSFAAK</sequence>
<dbReference type="KEGG" id="adin:H7849_00400"/>
<keyword evidence="3" id="KW-1185">Reference proteome</keyword>
<proteinExistence type="predicted"/>
<dbReference type="AlphaFoldDB" id="A0A7G8BJ10"/>
<organism evidence="2 3">
    <name type="scientific">Alloacidobacterium dinghuense</name>
    <dbReference type="NCBI Taxonomy" id="2763107"/>
    <lineage>
        <taxon>Bacteria</taxon>
        <taxon>Pseudomonadati</taxon>
        <taxon>Acidobacteriota</taxon>
        <taxon>Terriglobia</taxon>
        <taxon>Terriglobales</taxon>
        <taxon>Acidobacteriaceae</taxon>
        <taxon>Alloacidobacterium</taxon>
    </lineage>
</organism>
<dbReference type="GO" id="GO:0004180">
    <property type="term" value="F:carboxypeptidase activity"/>
    <property type="evidence" value="ECO:0007669"/>
    <property type="project" value="UniProtKB-KW"/>
</dbReference>
<keyword evidence="2" id="KW-0121">Carboxypeptidase</keyword>
<evidence type="ECO:0000313" key="3">
    <source>
        <dbReference type="Proteomes" id="UP000515312"/>
    </source>
</evidence>